<dbReference type="PANTHER" id="PTHR24112">
    <property type="entry name" value="LEUCINE-RICH REPEAT, ISOFORM F-RELATED"/>
    <property type="match status" value="1"/>
</dbReference>
<feature type="compositionally biased region" description="Polar residues" evidence="2">
    <location>
        <begin position="100"/>
        <end position="120"/>
    </location>
</feature>
<feature type="compositionally biased region" description="Basic and acidic residues" evidence="2">
    <location>
        <begin position="88"/>
        <end position="99"/>
    </location>
</feature>
<evidence type="ECO:0000259" key="3">
    <source>
        <dbReference type="PROSITE" id="PS50102"/>
    </source>
</evidence>
<keyword evidence="5" id="KW-1185">Reference proteome</keyword>
<evidence type="ECO:0000256" key="2">
    <source>
        <dbReference type="SAM" id="MobiDB-lite"/>
    </source>
</evidence>
<dbReference type="InterPro" id="IPR035979">
    <property type="entry name" value="RBD_domain_sf"/>
</dbReference>
<gene>
    <name evidence="4" type="ORF">CVLEPA_LOCUS4010</name>
</gene>
<organism evidence="4 5">
    <name type="scientific">Clavelina lepadiformis</name>
    <name type="common">Light-bulb sea squirt</name>
    <name type="synonym">Ascidia lepadiformis</name>
    <dbReference type="NCBI Taxonomy" id="159417"/>
    <lineage>
        <taxon>Eukaryota</taxon>
        <taxon>Metazoa</taxon>
        <taxon>Chordata</taxon>
        <taxon>Tunicata</taxon>
        <taxon>Ascidiacea</taxon>
        <taxon>Aplousobranchia</taxon>
        <taxon>Clavelinidae</taxon>
        <taxon>Clavelina</taxon>
    </lineage>
</organism>
<protein>
    <recommendedName>
        <fullName evidence="3">RRM domain-containing protein</fullName>
    </recommendedName>
</protein>
<dbReference type="SMART" id="SM00368">
    <property type="entry name" value="LRR_RI"/>
    <property type="match status" value="6"/>
</dbReference>
<evidence type="ECO:0000313" key="4">
    <source>
        <dbReference type="EMBL" id="CAK8674296.1"/>
    </source>
</evidence>
<feature type="region of interest" description="Disordered" evidence="2">
    <location>
        <begin position="1"/>
        <end position="34"/>
    </location>
</feature>
<evidence type="ECO:0000256" key="1">
    <source>
        <dbReference type="PROSITE-ProRule" id="PRU00176"/>
    </source>
</evidence>
<dbReference type="EMBL" id="CAWYQH010000013">
    <property type="protein sequence ID" value="CAK8674296.1"/>
    <property type="molecule type" value="Genomic_DNA"/>
</dbReference>
<reference evidence="4 5" key="1">
    <citation type="submission" date="2024-02" db="EMBL/GenBank/DDBJ databases">
        <authorList>
            <person name="Daric V."/>
            <person name="Darras S."/>
        </authorList>
    </citation>
    <scope>NUCLEOTIDE SEQUENCE [LARGE SCALE GENOMIC DNA]</scope>
</reference>
<feature type="compositionally biased region" description="Basic and acidic residues" evidence="2">
    <location>
        <begin position="16"/>
        <end position="25"/>
    </location>
</feature>
<dbReference type="SUPFAM" id="SSF54928">
    <property type="entry name" value="RNA-binding domain, RBD"/>
    <property type="match status" value="1"/>
</dbReference>
<dbReference type="PROSITE" id="PS50102">
    <property type="entry name" value="RRM"/>
    <property type="match status" value="1"/>
</dbReference>
<name>A0ABP0F4C6_CLALP</name>
<dbReference type="Proteomes" id="UP001642483">
    <property type="component" value="Unassembled WGS sequence"/>
</dbReference>
<accession>A0ABP0F4C6</accession>
<proteinExistence type="predicted"/>
<dbReference type="InterPro" id="IPR000504">
    <property type="entry name" value="RRM_dom"/>
</dbReference>
<feature type="compositionally biased region" description="Polar residues" evidence="2">
    <location>
        <begin position="166"/>
        <end position="180"/>
    </location>
</feature>
<keyword evidence="1" id="KW-0694">RNA-binding</keyword>
<dbReference type="InterPro" id="IPR032675">
    <property type="entry name" value="LRR_dom_sf"/>
</dbReference>
<feature type="domain" description="RRM" evidence="3">
    <location>
        <begin position="905"/>
        <end position="992"/>
    </location>
</feature>
<dbReference type="Gene3D" id="3.80.10.10">
    <property type="entry name" value="Ribonuclease Inhibitor"/>
    <property type="match status" value="3"/>
</dbReference>
<dbReference type="SUPFAM" id="SSF52047">
    <property type="entry name" value="RNI-like"/>
    <property type="match status" value="1"/>
</dbReference>
<sequence>MGCGSSTASKVVETSHAPHADKKDTTLPAVVEPGVGGECGQSTAGVKQLGETTISSVDAFNCSLPGTTQHDHWLEGSEKKIEKIRREIDRADDRSDENVRNTSPASESSQSLTSKTEINESDFATNHLSDVVIDSLTSSHNFPGTGESQENKTEDAEKIGLCKNADSPTNQALPSITISPSAGRDEVSQTVNQVQAESTASFDVQALYQDNWDDKKLYRLIKIACQATDYRLLCDDVGYASAMYLPRSMSFTSEMRSSMVDLVAKMPSLKKLDVSGNYAGPVACRALLTALKRYDSLQHLDLSDNMCDSDCTELISSYLATTHKLQVLNLSGNLLGRESLSKSISSALKINQSLVSLSLNACGATNLHGLFEGLRFAVACGTSKLKVLDVSNNQISDGQQLGIDLSLLLEIPSCPIEQLDISDVGLTSSGWDAVVGAMILNSHLKKLTAGGSTNVVRNASDIGKIILSNSNLVELDLGGLKIEETADSVKVEFKKDEFVSTGLCLGKLSLNDCSLSDQFFTQLAILVPGKFYKLMSLNLSLNSDLTEPGMNAVVQLCTENELSSLESLNLSSLNLDYLPLLLKNSFPKLSELILRKTRISLSSLNELADIPQTLQILILDGIKISGSGVLGTLLQSGSKFKLTKLSLCNCALVDSDLQPLCIALARQSPSMETLTSLDLSVNRLTSAAVTDISNSLLCRKSHPLEMINLSNNLLDDEGAGNLASVCMSASCSSNITRVCISHNSLSTSGILALVAAVGTTGRGLHTLDVSNQKKGIQEEELERIAEKIATSIGFDVDALLHEVKHPFPSLPPKFSINLSNLGGSAGTLTRKIDSSAIKTDFSKLCHMNANLTDYLLIAAGLARHHGDGIGPSLSENNAVFTNEEWMTITGKDAPAWLKVSSERRKGVYINHLPGTATIQRLEGLLEMEADCEIGDVFIVKDPVVRKPTGAAWILFNDEDSVDRALDWFGKGEAQMYGALFTVSKLPIHTTDVEKGMDAIAKRELALREKQRQQDEDAGRKMMDESQKLADERAAYREAHPAYQNGRIW</sequence>
<dbReference type="InterPro" id="IPR051279">
    <property type="entry name" value="PP1-Reg/Actin-Interact_Protein"/>
</dbReference>
<comment type="caution">
    <text evidence="4">The sequence shown here is derived from an EMBL/GenBank/DDBJ whole genome shotgun (WGS) entry which is preliminary data.</text>
</comment>
<feature type="region of interest" description="Disordered" evidence="2">
    <location>
        <begin position="88"/>
        <end position="120"/>
    </location>
</feature>
<feature type="region of interest" description="Disordered" evidence="2">
    <location>
        <begin position="163"/>
        <end position="185"/>
    </location>
</feature>
<dbReference type="PANTHER" id="PTHR24112:SF66">
    <property type="entry name" value="LEUCINE-RICH REPEAT, ISOFORM F"/>
    <property type="match status" value="1"/>
</dbReference>
<evidence type="ECO:0000313" key="5">
    <source>
        <dbReference type="Proteomes" id="UP001642483"/>
    </source>
</evidence>